<dbReference type="EMBL" id="AYLO01000066">
    <property type="protein sequence ID" value="ESS72152.1"/>
    <property type="molecule type" value="Genomic_DNA"/>
</dbReference>
<dbReference type="OrthoDB" id="7365273at2"/>
<gene>
    <name evidence="2" type="ORF">MGMO_69c00190</name>
</gene>
<proteinExistence type="predicted"/>
<dbReference type="Pfam" id="PF01381">
    <property type="entry name" value="HTH_3"/>
    <property type="match status" value="1"/>
</dbReference>
<dbReference type="SMART" id="SM00530">
    <property type="entry name" value="HTH_XRE"/>
    <property type="match status" value="1"/>
</dbReference>
<name>V5C118_9GAMM</name>
<organism evidence="2 3">
    <name type="scientific">Methyloglobulus morosus KoM1</name>
    <dbReference type="NCBI Taxonomy" id="1116472"/>
    <lineage>
        <taxon>Bacteria</taxon>
        <taxon>Pseudomonadati</taxon>
        <taxon>Pseudomonadota</taxon>
        <taxon>Gammaproteobacteria</taxon>
        <taxon>Methylococcales</taxon>
        <taxon>Methylococcaceae</taxon>
        <taxon>Methyloglobulus</taxon>
    </lineage>
</organism>
<sequence>MPKSVTRTYSRYSREAVALLAGLIRTARKEKKLTAQEMADRTGISRGLLLRIEKGDMKCEIGVVFEAATLVGLKLFDADETTLTRQRRQVEDKLSLLPKSVRKPTKAVDDDF</sequence>
<evidence type="ECO:0000313" key="3">
    <source>
        <dbReference type="Proteomes" id="UP000017842"/>
    </source>
</evidence>
<dbReference type="CDD" id="cd00093">
    <property type="entry name" value="HTH_XRE"/>
    <property type="match status" value="1"/>
</dbReference>
<dbReference type="Gene3D" id="1.10.260.40">
    <property type="entry name" value="lambda repressor-like DNA-binding domains"/>
    <property type="match status" value="1"/>
</dbReference>
<dbReference type="eggNOG" id="COG1813">
    <property type="taxonomic scope" value="Bacteria"/>
</dbReference>
<dbReference type="STRING" id="1116472.MGMO_69c00190"/>
<dbReference type="SUPFAM" id="SSF47413">
    <property type="entry name" value="lambda repressor-like DNA-binding domains"/>
    <property type="match status" value="1"/>
</dbReference>
<reference evidence="2 3" key="1">
    <citation type="journal article" date="2013" name="Genome Announc.">
        <title>Draft Genome Sequence of the Methanotrophic Gammaproteobacterium Methyloglobulus morosus DSM 22980 Strain KoM1.</title>
        <authorList>
            <person name="Poehlein A."/>
            <person name="Deutzmann J.S."/>
            <person name="Daniel R."/>
            <person name="Simeonova D.D."/>
        </authorList>
    </citation>
    <scope>NUCLEOTIDE SEQUENCE [LARGE SCALE GENOMIC DNA]</scope>
    <source>
        <strain evidence="2 3">KoM1</strain>
    </source>
</reference>
<feature type="domain" description="HTH cro/C1-type" evidence="1">
    <location>
        <begin position="24"/>
        <end position="55"/>
    </location>
</feature>
<evidence type="ECO:0000313" key="2">
    <source>
        <dbReference type="EMBL" id="ESS72152.1"/>
    </source>
</evidence>
<dbReference type="GO" id="GO:0003677">
    <property type="term" value="F:DNA binding"/>
    <property type="evidence" value="ECO:0007669"/>
    <property type="project" value="InterPro"/>
</dbReference>
<dbReference type="RefSeq" id="WP_023494829.1">
    <property type="nucleotide sequence ID" value="NZ_AYLO01000066.1"/>
</dbReference>
<dbReference type="InterPro" id="IPR001387">
    <property type="entry name" value="Cro/C1-type_HTH"/>
</dbReference>
<accession>V5C118</accession>
<dbReference type="InterPro" id="IPR010982">
    <property type="entry name" value="Lambda_DNA-bd_dom_sf"/>
</dbReference>
<evidence type="ECO:0000259" key="1">
    <source>
        <dbReference type="PROSITE" id="PS50943"/>
    </source>
</evidence>
<dbReference type="PROSITE" id="PS50943">
    <property type="entry name" value="HTH_CROC1"/>
    <property type="match status" value="1"/>
</dbReference>
<protein>
    <submittedName>
        <fullName evidence="2">XRE family transcriptional regulator</fullName>
    </submittedName>
</protein>
<dbReference type="Proteomes" id="UP000017842">
    <property type="component" value="Unassembled WGS sequence"/>
</dbReference>
<dbReference type="AlphaFoldDB" id="V5C118"/>
<comment type="caution">
    <text evidence="2">The sequence shown here is derived from an EMBL/GenBank/DDBJ whole genome shotgun (WGS) entry which is preliminary data.</text>
</comment>
<keyword evidence="3" id="KW-1185">Reference proteome</keyword>